<evidence type="ECO:0000256" key="8">
    <source>
        <dbReference type="SAM" id="SignalP"/>
    </source>
</evidence>
<evidence type="ECO:0000256" key="1">
    <source>
        <dbReference type="ARBA" id="ARBA00006217"/>
    </source>
</evidence>
<dbReference type="GO" id="GO:0015976">
    <property type="term" value="P:carbon utilization"/>
    <property type="evidence" value="ECO:0007669"/>
    <property type="project" value="InterPro"/>
</dbReference>
<keyword evidence="10" id="KW-1185">Reference proteome</keyword>
<dbReference type="PROSITE" id="PS00704">
    <property type="entry name" value="PROK_CO2_ANHYDRASE_1"/>
    <property type="match status" value="1"/>
</dbReference>
<evidence type="ECO:0000256" key="2">
    <source>
        <dbReference type="ARBA" id="ARBA00012925"/>
    </source>
</evidence>
<dbReference type="InterPro" id="IPR036874">
    <property type="entry name" value="Carbonic_anhydrase_sf"/>
</dbReference>
<feature type="binding site" evidence="7">
    <location>
        <position position="143"/>
    </location>
    <ligand>
        <name>Zn(2+)</name>
        <dbReference type="ChEBI" id="CHEBI:29105"/>
    </ligand>
</feature>
<dbReference type="Pfam" id="PF00484">
    <property type="entry name" value="Pro_CA"/>
    <property type="match status" value="1"/>
</dbReference>
<keyword evidence="8" id="KW-0732">Signal</keyword>
<reference evidence="9 10" key="1">
    <citation type="submission" date="2018-03" db="EMBL/GenBank/DDBJ databases">
        <title>Genomic Encyclopedia of Archaeal and Bacterial Type Strains, Phase II (KMG-II): from individual species to whole genera.</title>
        <authorList>
            <person name="Goeker M."/>
        </authorList>
    </citation>
    <scope>NUCLEOTIDE SEQUENCE [LARGE SCALE GENOMIC DNA]</scope>
    <source>
        <strain evidence="9 10">DSM 43146</strain>
    </source>
</reference>
<dbReference type="EMBL" id="PVMZ01000006">
    <property type="protein sequence ID" value="PRX21315.1"/>
    <property type="molecule type" value="Genomic_DNA"/>
</dbReference>
<dbReference type="PROSITE" id="PS51318">
    <property type="entry name" value="TAT"/>
    <property type="match status" value="1"/>
</dbReference>
<name>A0A2T0KDC8_9ACTN</name>
<dbReference type="SUPFAM" id="SSF53056">
    <property type="entry name" value="beta-carbonic anhydrase, cab"/>
    <property type="match status" value="1"/>
</dbReference>
<dbReference type="InterPro" id="IPR006311">
    <property type="entry name" value="TAT_signal"/>
</dbReference>
<evidence type="ECO:0000256" key="4">
    <source>
        <dbReference type="ARBA" id="ARBA00023239"/>
    </source>
</evidence>
<feature type="chain" id="PRO_5015438827" description="carbonic anhydrase" evidence="8">
    <location>
        <begin position="36"/>
        <end position="233"/>
    </location>
</feature>
<dbReference type="Gene3D" id="3.40.1050.10">
    <property type="entry name" value="Carbonic anhydrase"/>
    <property type="match status" value="1"/>
</dbReference>
<dbReference type="AlphaFoldDB" id="A0A2T0KDC8"/>
<feature type="binding site" evidence="7">
    <location>
        <position position="140"/>
    </location>
    <ligand>
        <name>Zn(2+)</name>
        <dbReference type="ChEBI" id="CHEBI:29105"/>
    </ligand>
</feature>
<accession>A0A2T0KDC8</accession>
<evidence type="ECO:0000256" key="5">
    <source>
        <dbReference type="ARBA" id="ARBA00024993"/>
    </source>
</evidence>
<gene>
    <name evidence="9" type="ORF">CLV67_10689</name>
</gene>
<dbReference type="CDD" id="cd03378">
    <property type="entry name" value="beta_CA_cladeC"/>
    <property type="match status" value="1"/>
</dbReference>
<evidence type="ECO:0000256" key="6">
    <source>
        <dbReference type="ARBA" id="ARBA00048348"/>
    </source>
</evidence>
<dbReference type="PANTHER" id="PTHR11002:SF79">
    <property type="entry name" value="CARBONIC ANHYDRASE 2"/>
    <property type="match status" value="1"/>
</dbReference>
<comment type="cofactor">
    <cofactor evidence="7">
        <name>Zn(2+)</name>
        <dbReference type="ChEBI" id="CHEBI:29105"/>
    </cofactor>
    <text evidence="7">Binds 1 zinc ion per subunit.</text>
</comment>
<dbReference type="GO" id="GO:0004089">
    <property type="term" value="F:carbonate dehydratase activity"/>
    <property type="evidence" value="ECO:0007669"/>
    <property type="project" value="UniProtKB-EC"/>
</dbReference>
<keyword evidence="7" id="KW-0479">Metal-binding</keyword>
<feature type="binding site" evidence="7">
    <location>
        <position position="89"/>
    </location>
    <ligand>
        <name>Zn(2+)</name>
        <dbReference type="ChEBI" id="CHEBI:29105"/>
    </ligand>
</feature>
<evidence type="ECO:0000313" key="10">
    <source>
        <dbReference type="Proteomes" id="UP000239415"/>
    </source>
</evidence>
<feature type="signal peptide" evidence="8">
    <location>
        <begin position="1"/>
        <end position="35"/>
    </location>
</feature>
<comment type="similarity">
    <text evidence="1">Belongs to the beta-class carbonic anhydrase family.</text>
</comment>
<sequence length="233" mass="23860">MLQTKLNRRLFLGAGGAVAGSVALGAIGSSSAAFAADSGLTPDEVLANLLAGNKRFVSCTPKHPHQSRERIHAVAAGQHPIAIILGCADSRVAPELLFDQGIGDLFTNRVAGNVVSDLLLGSMEYAAEEFVPPLVMVLGHERCGAVAATQGCVRTGGKAPGHIQSIVEALTPIVGPYANGADAVEQGVQANVRAQVAAVLAQSAVIREKVGAGHMKVVGARYDLDTGKVTVIA</sequence>
<dbReference type="GO" id="GO:0008270">
    <property type="term" value="F:zinc ion binding"/>
    <property type="evidence" value="ECO:0007669"/>
    <property type="project" value="InterPro"/>
</dbReference>
<evidence type="ECO:0000313" key="9">
    <source>
        <dbReference type="EMBL" id="PRX21315.1"/>
    </source>
</evidence>
<proteinExistence type="inferred from homology"/>
<dbReference type="EC" id="4.2.1.1" evidence="2"/>
<dbReference type="RefSeq" id="WP_106319310.1">
    <property type="nucleotide sequence ID" value="NZ_BOMO01000001.1"/>
</dbReference>
<dbReference type="PANTHER" id="PTHR11002">
    <property type="entry name" value="CARBONIC ANHYDRASE"/>
    <property type="match status" value="1"/>
</dbReference>
<evidence type="ECO:0000256" key="3">
    <source>
        <dbReference type="ARBA" id="ARBA00022833"/>
    </source>
</evidence>
<dbReference type="InterPro" id="IPR015892">
    <property type="entry name" value="Carbonic_anhydrase_CS"/>
</dbReference>
<protein>
    <recommendedName>
        <fullName evidence="2">carbonic anhydrase</fullName>
        <ecNumber evidence="2">4.2.1.1</ecNumber>
    </recommendedName>
</protein>
<evidence type="ECO:0000256" key="7">
    <source>
        <dbReference type="PIRSR" id="PIRSR601765-1"/>
    </source>
</evidence>
<organism evidence="9 10">
    <name type="scientific">Actinoplanes italicus</name>
    <dbReference type="NCBI Taxonomy" id="113567"/>
    <lineage>
        <taxon>Bacteria</taxon>
        <taxon>Bacillati</taxon>
        <taxon>Actinomycetota</taxon>
        <taxon>Actinomycetes</taxon>
        <taxon>Micromonosporales</taxon>
        <taxon>Micromonosporaceae</taxon>
        <taxon>Actinoplanes</taxon>
    </lineage>
</organism>
<keyword evidence="4" id="KW-0456">Lyase</keyword>
<comment type="caution">
    <text evidence="9">The sequence shown here is derived from an EMBL/GenBank/DDBJ whole genome shotgun (WGS) entry which is preliminary data.</text>
</comment>
<dbReference type="Proteomes" id="UP000239415">
    <property type="component" value="Unassembled WGS sequence"/>
</dbReference>
<comment type="catalytic activity">
    <reaction evidence="6">
        <text>hydrogencarbonate + H(+) = CO2 + H2O</text>
        <dbReference type="Rhea" id="RHEA:10748"/>
        <dbReference type="ChEBI" id="CHEBI:15377"/>
        <dbReference type="ChEBI" id="CHEBI:15378"/>
        <dbReference type="ChEBI" id="CHEBI:16526"/>
        <dbReference type="ChEBI" id="CHEBI:17544"/>
        <dbReference type="EC" id="4.2.1.1"/>
    </reaction>
</comment>
<dbReference type="OrthoDB" id="9797527at2"/>
<dbReference type="SMART" id="SM00947">
    <property type="entry name" value="Pro_CA"/>
    <property type="match status" value="1"/>
</dbReference>
<keyword evidence="3 7" id="KW-0862">Zinc</keyword>
<dbReference type="InterPro" id="IPR001765">
    <property type="entry name" value="Carbonic_anhydrase"/>
</dbReference>
<feature type="binding site" evidence="7">
    <location>
        <position position="87"/>
    </location>
    <ligand>
        <name>Zn(2+)</name>
        <dbReference type="ChEBI" id="CHEBI:29105"/>
    </ligand>
</feature>
<comment type="function">
    <text evidence="5">Catalyzes the reversible hydration of carbon dioxide to form bicarbonate.</text>
</comment>